<reference evidence="3" key="1">
    <citation type="submission" date="2013-06" db="EMBL/GenBank/DDBJ databases">
        <authorList>
            <person name="Zhao Q."/>
        </authorList>
    </citation>
    <scope>NUCLEOTIDE SEQUENCE</scope>
    <source>
        <strain evidence="3">cv. W1943</strain>
    </source>
</reference>
<reference evidence="2" key="2">
    <citation type="submission" date="2015-06" db="UniProtKB">
        <authorList>
            <consortium name="EnsemblPlants"/>
        </authorList>
    </citation>
    <scope>IDENTIFICATION</scope>
</reference>
<evidence type="ECO:0000313" key="3">
    <source>
        <dbReference type="Proteomes" id="UP000008022"/>
    </source>
</evidence>
<sequence>MRATTVATSFPPPLQPPASTVAAAAAVTASSSCGRHRWIRLPSRGTVMLGCGQTLTERGAPHRETAQAPLCRFGRGPWVRENGNTQDTGDVYRFGPLRSPYAKTASENVTRGEG</sequence>
<proteinExistence type="predicted"/>
<evidence type="ECO:0000256" key="1">
    <source>
        <dbReference type="SAM" id="MobiDB-lite"/>
    </source>
</evidence>
<dbReference type="PROSITE" id="PS51257">
    <property type="entry name" value="PROKAR_LIPOPROTEIN"/>
    <property type="match status" value="1"/>
</dbReference>
<dbReference type="EnsemblPlants" id="ORUFI07G00120.1">
    <property type="protein sequence ID" value="ORUFI07G00120.1"/>
    <property type="gene ID" value="ORUFI07G00120"/>
</dbReference>
<organism evidence="2 3">
    <name type="scientific">Oryza rufipogon</name>
    <name type="common">Brownbeard rice</name>
    <name type="synonym">Asian wild rice</name>
    <dbReference type="NCBI Taxonomy" id="4529"/>
    <lineage>
        <taxon>Eukaryota</taxon>
        <taxon>Viridiplantae</taxon>
        <taxon>Streptophyta</taxon>
        <taxon>Embryophyta</taxon>
        <taxon>Tracheophyta</taxon>
        <taxon>Spermatophyta</taxon>
        <taxon>Magnoliopsida</taxon>
        <taxon>Liliopsida</taxon>
        <taxon>Poales</taxon>
        <taxon>Poaceae</taxon>
        <taxon>BOP clade</taxon>
        <taxon>Oryzoideae</taxon>
        <taxon>Oryzeae</taxon>
        <taxon>Oryzinae</taxon>
        <taxon>Oryza</taxon>
    </lineage>
</organism>
<dbReference type="Gramene" id="ORUFI07G00120.1">
    <property type="protein sequence ID" value="ORUFI07G00120.1"/>
    <property type="gene ID" value="ORUFI07G00120"/>
</dbReference>
<dbReference type="AlphaFoldDB" id="A0A0E0Q320"/>
<feature type="region of interest" description="Disordered" evidence="1">
    <location>
        <begin position="74"/>
        <end position="97"/>
    </location>
</feature>
<evidence type="ECO:0000313" key="2">
    <source>
        <dbReference type="EnsemblPlants" id="ORUFI07G00120.1"/>
    </source>
</evidence>
<name>A0A0E0Q320_ORYRU</name>
<accession>A0A0E0Q320</accession>
<keyword evidence="3" id="KW-1185">Reference proteome</keyword>
<dbReference type="HOGENOM" id="CLU_2125161_0_0_1"/>
<protein>
    <submittedName>
        <fullName evidence="2">Uncharacterized protein</fullName>
    </submittedName>
</protein>
<dbReference type="Proteomes" id="UP000008022">
    <property type="component" value="Unassembled WGS sequence"/>
</dbReference>